<proteinExistence type="predicted"/>
<evidence type="ECO:0000313" key="2">
    <source>
        <dbReference type="Proteomes" id="UP001371456"/>
    </source>
</evidence>
<keyword evidence="2" id="KW-1185">Reference proteome</keyword>
<accession>A0AAN8T2G0</accession>
<dbReference type="AlphaFoldDB" id="A0AAN8T2G0"/>
<protein>
    <submittedName>
        <fullName evidence="1">Uncharacterized protein</fullName>
    </submittedName>
</protein>
<gene>
    <name evidence="1" type="ORF">RDI58_024138</name>
</gene>
<sequence length="26" mass="3335">MISLRRSRFIKNIIILISTWQIWWFI</sequence>
<name>A0AAN8T2G0_SOLBU</name>
<dbReference type="EMBL" id="JBANQN010000010">
    <property type="protein sequence ID" value="KAK6777421.1"/>
    <property type="molecule type" value="Genomic_DNA"/>
</dbReference>
<evidence type="ECO:0000313" key="1">
    <source>
        <dbReference type="EMBL" id="KAK6777421.1"/>
    </source>
</evidence>
<dbReference type="Proteomes" id="UP001371456">
    <property type="component" value="Unassembled WGS sequence"/>
</dbReference>
<reference evidence="1 2" key="1">
    <citation type="submission" date="2024-02" db="EMBL/GenBank/DDBJ databases">
        <title>de novo genome assembly of Solanum bulbocastanum strain 11H21.</title>
        <authorList>
            <person name="Hosaka A.J."/>
        </authorList>
    </citation>
    <scope>NUCLEOTIDE SEQUENCE [LARGE SCALE GENOMIC DNA]</scope>
    <source>
        <tissue evidence="1">Young leaves</tissue>
    </source>
</reference>
<organism evidence="1 2">
    <name type="scientific">Solanum bulbocastanum</name>
    <name type="common">Wild potato</name>
    <dbReference type="NCBI Taxonomy" id="147425"/>
    <lineage>
        <taxon>Eukaryota</taxon>
        <taxon>Viridiplantae</taxon>
        <taxon>Streptophyta</taxon>
        <taxon>Embryophyta</taxon>
        <taxon>Tracheophyta</taxon>
        <taxon>Spermatophyta</taxon>
        <taxon>Magnoliopsida</taxon>
        <taxon>eudicotyledons</taxon>
        <taxon>Gunneridae</taxon>
        <taxon>Pentapetalae</taxon>
        <taxon>asterids</taxon>
        <taxon>lamiids</taxon>
        <taxon>Solanales</taxon>
        <taxon>Solanaceae</taxon>
        <taxon>Solanoideae</taxon>
        <taxon>Solaneae</taxon>
        <taxon>Solanum</taxon>
    </lineage>
</organism>
<comment type="caution">
    <text evidence="1">The sequence shown here is derived from an EMBL/GenBank/DDBJ whole genome shotgun (WGS) entry which is preliminary data.</text>
</comment>